<feature type="domain" description="C2H2-type" evidence="19">
    <location>
        <begin position="493"/>
        <end position="518"/>
    </location>
</feature>
<keyword evidence="15" id="KW-0539">Nucleus</keyword>
<keyword evidence="8 16" id="KW-0863">Zinc-finger</keyword>
<dbReference type="GO" id="GO:0008270">
    <property type="term" value="F:zinc ion binding"/>
    <property type="evidence" value="ECO:0007669"/>
    <property type="project" value="UniProtKB-KW"/>
</dbReference>
<feature type="compositionally biased region" description="Polar residues" evidence="17">
    <location>
        <begin position="2568"/>
        <end position="2578"/>
    </location>
</feature>
<evidence type="ECO:0000256" key="14">
    <source>
        <dbReference type="ARBA" id="ARBA00023163"/>
    </source>
</evidence>
<dbReference type="FunFam" id="3.30.160.60:FF:000260">
    <property type="entry name" value="Spalt-like transcription factor 1"/>
    <property type="match status" value="1"/>
</dbReference>
<feature type="compositionally biased region" description="Low complexity" evidence="17">
    <location>
        <begin position="2501"/>
        <end position="2515"/>
    </location>
</feature>
<keyword evidence="11" id="KW-0805">Transcription regulation</keyword>
<feature type="domain" description="C2H2-type" evidence="19">
    <location>
        <begin position="166"/>
        <end position="189"/>
    </location>
</feature>
<dbReference type="GO" id="GO:0031932">
    <property type="term" value="C:TORC2 complex"/>
    <property type="evidence" value="ECO:0007669"/>
    <property type="project" value="InterPro"/>
</dbReference>
<dbReference type="Proteomes" id="UP000719412">
    <property type="component" value="Unassembled WGS sequence"/>
</dbReference>
<keyword evidence="10 18" id="KW-1133">Transmembrane helix</keyword>
<evidence type="ECO:0000256" key="18">
    <source>
        <dbReference type="SAM" id="Phobius"/>
    </source>
</evidence>
<feature type="region of interest" description="Disordered" evidence="17">
    <location>
        <begin position="198"/>
        <end position="240"/>
    </location>
</feature>
<comment type="similarity">
    <text evidence="3">Belongs to the RICTOR family.</text>
</comment>
<keyword evidence="12" id="KW-0238">DNA-binding</keyword>
<keyword evidence="6" id="KW-0479">Metal-binding</keyword>
<evidence type="ECO:0000256" key="15">
    <source>
        <dbReference type="ARBA" id="ARBA00023242"/>
    </source>
</evidence>
<evidence type="ECO:0000256" key="13">
    <source>
        <dbReference type="ARBA" id="ARBA00023136"/>
    </source>
</evidence>
<feature type="compositionally biased region" description="Acidic residues" evidence="17">
    <location>
        <begin position="198"/>
        <end position="209"/>
    </location>
</feature>
<dbReference type="InterPro" id="IPR029451">
    <property type="entry name" value="RICTOR_M"/>
</dbReference>
<dbReference type="PROSITE" id="PS00028">
    <property type="entry name" value="ZINC_FINGER_C2H2_1"/>
    <property type="match status" value="13"/>
</dbReference>
<dbReference type="SMART" id="SM01308">
    <property type="entry name" value="RICTOR_N"/>
    <property type="match status" value="1"/>
</dbReference>
<evidence type="ECO:0000259" key="19">
    <source>
        <dbReference type="PROSITE" id="PS50157"/>
    </source>
</evidence>
<feature type="compositionally biased region" description="Basic residues" evidence="17">
    <location>
        <begin position="681"/>
        <end position="690"/>
    </location>
</feature>
<feature type="region of interest" description="Disordered" evidence="17">
    <location>
        <begin position="763"/>
        <end position="782"/>
    </location>
</feature>
<evidence type="ECO:0000256" key="2">
    <source>
        <dbReference type="ARBA" id="ARBA00004370"/>
    </source>
</evidence>
<dbReference type="GO" id="GO:0000122">
    <property type="term" value="P:negative regulation of transcription by RNA polymerase II"/>
    <property type="evidence" value="ECO:0007669"/>
    <property type="project" value="UniProtKB-ARBA"/>
</dbReference>
<feature type="region of interest" description="Disordered" evidence="17">
    <location>
        <begin position="2498"/>
        <end position="2518"/>
    </location>
</feature>
<feature type="domain" description="C2H2-type" evidence="19">
    <location>
        <begin position="407"/>
        <end position="434"/>
    </location>
</feature>
<dbReference type="SUPFAM" id="SSF57667">
    <property type="entry name" value="beta-beta-alpha zinc fingers"/>
    <property type="match status" value="8"/>
</dbReference>
<evidence type="ECO:0000256" key="4">
    <source>
        <dbReference type="ARBA" id="ARBA00009457"/>
    </source>
</evidence>
<dbReference type="Pfam" id="PF03381">
    <property type="entry name" value="CDC50"/>
    <property type="match status" value="1"/>
</dbReference>
<evidence type="ECO:0000256" key="17">
    <source>
        <dbReference type="SAM" id="MobiDB-lite"/>
    </source>
</evidence>
<evidence type="ECO:0000313" key="20">
    <source>
        <dbReference type="EMBL" id="KAH0816495.1"/>
    </source>
</evidence>
<dbReference type="Pfam" id="PF14666">
    <property type="entry name" value="RICTOR_M"/>
    <property type="match status" value="1"/>
</dbReference>
<keyword evidence="5 18" id="KW-0812">Transmembrane</keyword>
<feature type="region of interest" description="Disordered" evidence="17">
    <location>
        <begin position="2535"/>
        <end position="2578"/>
    </location>
</feature>
<evidence type="ECO:0000256" key="11">
    <source>
        <dbReference type="ARBA" id="ARBA00023015"/>
    </source>
</evidence>
<keyword evidence="21" id="KW-1185">Reference proteome</keyword>
<evidence type="ECO:0000256" key="16">
    <source>
        <dbReference type="PROSITE-ProRule" id="PRU00042"/>
    </source>
</evidence>
<feature type="transmembrane region" description="Helical" evidence="18">
    <location>
        <begin position="1331"/>
        <end position="1355"/>
    </location>
</feature>
<dbReference type="Pfam" id="PF00096">
    <property type="entry name" value="zf-C2H2"/>
    <property type="match status" value="3"/>
</dbReference>
<keyword evidence="14" id="KW-0804">Transcription</keyword>
<feature type="domain" description="C2H2-type" evidence="19">
    <location>
        <begin position="989"/>
        <end position="1018"/>
    </location>
</feature>
<feature type="domain" description="C2H2-type" evidence="19">
    <location>
        <begin position="297"/>
        <end position="324"/>
    </location>
</feature>
<dbReference type="SMART" id="SM00355">
    <property type="entry name" value="ZnF_C2H2"/>
    <property type="match status" value="15"/>
</dbReference>
<dbReference type="EMBL" id="JABDTM020021446">
    <property type="protein sequence ID" value="KAH0816495.1"/>
    <property type="molecule type" value="Genomic_DNA"/>
</dbReference>
<evidence type="ECO:0000313" key="21">
    <source>
        <dbReference type="Proteomes" id="UP000719412"/>
    </source>
</evidence>
<organism evidence="20 21">
    <name type="scientific">Tenebrio molitor</name>
    <name type="common">Yellow mealworm beetle</name>
    <dbReference type="NCBI Taxonomy" id="7067"/>
    <lineage>
        <taxon>Eukaryota</taxon>
        <taxon>Metazoa</taxon>
        <taxon>Ecdysozoa</taxon>
        <taxon>Arthropoda</taxon>
        <taxon>Hexapoda</taxon>
        <taxon>Insecta</taxon>
        <taxon>Pterygota</taxon>
        <taxon>Neoptera</taxon>
        <taxon>Endopterygota</taxon>
        <taxon>Coleoptera</taxon>
        <taxon>Polyphaga</taxon>
        <taxon>Cucujiformia</taxon>
        <taxon>Tenebrionidae</taxon>
        <taxon>Tenebrio</taxon>
    </lineage>
</organism>
<dbReference type="InterPro" id="IPR013087">
    <property type="entry name" value="Znf_C2H2_type"/>
</dbReference>
<dbReference type="PANTHER" id="PTHR13298">
    <property type="entry name" value="CYTOSOLIC REGULATOR PIANISSIMO"/>
    <property type="match status" value="1"/>
</dbReference>
<dbReference type="PROSITE" id="PS50157">
    <property type="entry name" value="ZINC_FINGER_C2H2_2"/>
    <property type="match status" value="14"/>
</dbReference>
<dbReference type="InterPro" id="IPR029452">
    <property type="entry name" value="RICTOR_V"/>
</dbReference>
<evidence type="ECO:0000256" key="6">
    <source>
        <dbReference type="ARBA" id="ARBA00022723"/>
    </source>
</evidence>
<feature type="region of interest" description="Disordered" evidence="17">
    <location>
        <begin position="109"/>
        <end position="130"/>
    </location>
</feature>
<dbReference type="PANTHER" id="PTHR13298:SF11">
    <property type="entry name" value="RAPAMYCIN-INSENSITIVE COMPANION OF MTOR"/>
    <property type="match status" value="1"/>
</dbReference>
<feature type="domain" description="C2H2-type" evidence="19">
    <location>
        <begin position="578"/>
        <end position="605"/>
    </location>
</feature>
<accession>A0A8J6HKV7</accession>
<feature type="domain" description="C2H2-type" evidence="19">
    <location>
        <begin position="325"/>
        <end position="353"/>
    </location>
</feature>
<dbReference type="FunFam" id="3.30.160.60:FF:001465">
    <property type="entry name" value="Zinc finger protein 560"/>
    <property type="match status" value="1"/>
</dbReference>
<evidence type="ECO:0000256" key="12">
    <source>
        <dbReference type="ARBA" id="ARBA00023125"/>
    </source>
</evidence>
<evidence type="ECO:0000256" key="9">
    <source>
        <dbReference type="ARBA" id="ARBA00022833"/>
    </source>
</evidence>
<feature type="domain" description="C2H2-type" evidence="19">
    <location>
        <begin position="465"/>
        <end position="492"/>
    </location>
</feature>
<dbReference type="Pfam" id="PF14663">
    <property type="entry name" value="RasGEF_N_2"/>
    <property type="match status" value="1"/>
</dbReference>
<evidence type="ECO:0000256" key="7">
    <source>
        <dbReference type="ARBA" id="ARBA00022737"/>
    </source>
</evidence>
<dbReference type="Pfam" id="PF13912">
    <property type="entry name" value="zf-C2H2_6"/>
    <property type="match status" value="2"/>
</dbReference>
<dbReference type="GO" id="GO:0051897">
    <property type="term" value="P:positive regulation of phosphatidylinositol 3-kinase/protein kinase B signal transduction"/>
    <property type="evidence" value="ECO:0007669"/>
    <property type="project" value="TreeGrafter"/>
</dbReference>
<feature type="compositionally biased region" description="Low complexity" evidence="17">
    <location>
        <begin position="2558"/>
        <end position="2567"/>
    </location>
</feature>
<dbReference type="InterPro" id="IPR036236">
    <property type="entry name" value="Znf_C2H2_sf"/>
</dbReference>
<dbReference type="FunFam" id="3.30.160.60:FF:000325">
    <property type="entry name" value="ZFP90 zinc finger protein"/>
    <property type="match status" value="1"/>
</dbReference>
<feature type="compositionally biased region" description="Basic residues" evidence="17">
    <location>
        <begin position="214"/>
        <end position="229"/>
    </location>
</feature>
<dbReference type="GO" id="GO:0043539">
    <property type="term" value="F:protein serine/threonine kinase activator activity"/>
    <property type="evidence" value="ECO:0007669"/>
    <property type="project" value="TreeGrafter"/>
</dbReference>
<comment type="similarity">
    <text evidence="4">Belongs to the CDC50/LEM3 family.</text>
</comment>
<feature type="transmembrane region" description="Helical" evidence="18">
    <location>
        <begin position="1039"/>
        <end position="1066"/>
    </location>
</feature>
<evidence type="ECO:0000256" key="5">
    <source>
        <dbReference type="ARBA" id="ARBA00022692"/>
    </source>
</evidence>
<comment type="caution">
    <text evidence="20">The sequence shown here is derived from an EMBL/GenBank/DDBJ whole genome shotgun (WGS) entry which is preliminary data.</text>
</comment>
<dbReference type="InterPro" id="IPR005045">
    <property type="entry name" value="CDC50/LEM3_fam"/>
</dbReference>
<comment type="subcellular location">
    <subcellularLocation>
        <location evidence="2">Membrane</location>
    </subcellularLocation>
    <subcellularLocation>
        <location evidence="1">Nucleus</location>
    </subcellularLocation>
</comment>
<dbReference type="GO" id="GO:0003677">
    <property type="term" value="F:DNA binding"/>
    <property type="evidence" value="ECO:0007669"/>
    <property type="project" value="UniProtKB-KW"/>
</dbReference>
<dbReference type="SUPFAM" id="SSF48371">
    <property type="entry name" value="ARM repeat"/>
    <property type="match status" value="2"/>
</dbReference>
<feature type="domain" description="C2H2-type" evidence="19">
    <location>
        <begin position="138"/>
        <end position="165"/>
    </location>
</feature>
<dbReference type="InterPro" id="IPR016024">
    <property type="entry name" value="ARM-type_fold"/>
</dbReference>
<name>A0A8J6HKV7_TENMO</name>
<dbReference type="InterPro" id="IPR029453">
    <property type="entry name" value="Rictor_IV"/>
</dbReference>
<reference evidence="20" key="2">
    <citation type="submission" date="2021-08" db="EMBL/GenBank/DDBJ databases">
        <authorList>
            <person name="Eriksson T."/>
        </authorList>
    </citation>
    <scope>NUCLEOTIDE SEQUENCE</scope>
    <source>
        <strain evidence="20">Stoneville</strain>
        <tissue evidence="20">Whole head</tissue>
    </source>
</reference>
<dbReference type="SMART" id="SM01310">
    <property type="entry name" value="RICTOR_V"/>
    <property type="match status" value="1"/>
</dbReference>
<dbReference type="SMART" id="SM01307">
    <property type="entry name" value="RICTOR_M"/>
    <property type="match status" value="1"/>
</dbReference>
<evidence type="ECO:0000256" key="10">
    <source>
        <dbReference type="ARBA" id="ARBA00022989"/>
    </source>
</evidence>
<dbReference type="InterPro" id="IPR028267">
    <property type="entry name" value="Pianissimo_N"/>
</dbReference>
<dbReference type="Pfam" id="PF14664">
    <property type="entry name" value="RICTOR_N"/>
    <property type="match status" value="1"/>
</dbReference>
<dbReference type="Pfam" id="PF14668">
    <property type="entry name" value="RICTOR_V"/>
    <property type="match status" value="1"/>
</dbReference>
<reference evidence="20" key="1">
    <citation type="journal article" date="2020" name="J Insects Food Feed">
        <title>The yellow mealworm (Tenebrio molitor) genome: a resource for the emerging insects as food and feed industry.</title>
        <authorList>
            <person name="Eriksson T."/>
            <person name="Andere A."/>
            <person name="Kelstrup H."/>
            <person name="Emery V."/>
            <person name="Picard C."/>
        </authorList>
    </citation>
    <scope>NUCLEOTIDE SEQUENCE</scope>
    <source>
        <strain evidence="20">Stoneville</strain>
        <tissue evidence="20">Whole head</tissue>
    </source>
</reference>
<keyword evidence="7" id="KW-0677">Repeat</keyword>
<feature type="region of interest" description="Disordered" evidence="17">
    <location>
        <begin position="674"/>
        <end position="742"/>
    </location>
</feature>
<gene>
    <name evidence="20" type="ORF">GEV33_006295</name>
</gene>
<dbReference type="GO" id="GO:0016020">
    <property type="term" value="C:membrane"/>
    <property type="evidence" value="ECO:0007669"/>
    <property type="project" value="UniProtKB-SubCell"/>
</dbReference>
<evidence type="ECO:0000256" key="3">
    <source>
        <dbReference type="ARBA" id="ARBA00008878"/>
    </source>
</evidence>
<dbReference type="InterPro" id="IPR028268">
    <property type="entry name" value="Pianissimo_fam"/>
</dbReference>
<protein>
    <recommendedName>
        <fullName evidence="19">C2H2-type domain-containing protein</fullName>
    </recommendedName>
</protein>
<dbReference type="SMART" id="SM01303">
    <property type="entry name" value="RasGEF_N_2"/>
    <property type="match status" value="1"/>
</dbReference>
<feature type="domain" description="C2H2-type" evidence="19">
    <location>
        <begin position="643"/>
        <end position="670"/>
    </location>
</feature>
<evidence type="ECO:0000256" key="8">
    <source>
        <dbReference type="ARBA" id="ARBA00022771"/>
    </source>
</evidence>
<sequence>MEDNFALAWEDSATVVQGEEVICSIENEILPAETEEFTGIQQAEETVQTEGEPEQEGNIVYITEDNVLVMQPTHTANFQEEFMEVAEEIVTEQWDESCPEEIVVGSEEAVGGTEEQASEDFDIPLPTDQDEYTASRPYPCDFCSRRFRKKANLMNHMVAHQTDRPHGCNLCGVRYIRKCDLMNHLKIHAYIPETDGLEEEDVQQLDESDVEKGRTKRNKPFSSRRKKTKVKEEYDSYEGDDTVASSSRSYNYVDEDMRLMEAMENNVKGDYTDYTEYMTENQPVEVRYPITDPRKPFVCQHCGVGFAREKALASHARIHGGDSPFECQKCGEMFWDVALMREHLRNKHGDIEDFDDDEDEDYSEEETKYGTFYCSTCGLSFHRQDNLKRHQRVHIKEEFINDHEFGHICNVCGESFPEALDLLAHAEVHARGSEHRCMICGEVCNDDQAVAAHVQSKHGKNLPPNTCMLCGRTCKDRRTLLKHSWEHSKEKSFACSKCAKTFHNKARLKRHMLSHRNKIVSCDVCGEEFPDGRSLMNHRHSHSSLSGRQFPCRECGKTFGSRSSQQIHIRIHTGERPYGCRFCWKAFADGGTLRKHERIHTGEKPYACAVCPRAFNQRVVLREHIRSHHSGPDPKYTHSVTPYCCSVCSDMFATSQDLIVHLIHHCDLNTAMKRQPQVGPRKYKRRRKLKPHELEMISNKADDEVEEEEEHHYTDSEEERELRKKNNRKKKSSPKPTLNETYTDLYNSCSSAIENINSIVNSKATSKSKRKIKTEPAVPSRPKMIHTQKTRVPVETGEDGKVRHKTKTLVTRTQPTELKSATGERIRPRTKNVSYHILNTEKLPLATFPDDDTEQAVSNLLKEDQHYDHSNGVVYMEQAEQPPEVASEQIVETDNGPVPTNIIKVTSTPTQLHNLRPGRTIIGPGSKVVRLVKGGMIITKNKRMEPENILPDIETVEAREEVKVKQEVVDPSPLHELAELSMQHAQNMFKCEMCSAVFSDRAKLLDHTAMALESSEAAKTKKPSDSAFKQQRLPAWQPILTAGTVLPTFFVIGIAFIPVGIGLLYFSDEVKEVVIDYTNCNQTKEVDKNNFTDTGIPCSEIIAADENINCTCILPFTLDSDFKGKVYMYYGLSNFYQNHRRYVKSRDDNQLLGRLDSDPSSDCSPFDKNKTGHPIAPCGAIANSLFSDILTLKKYNNHDAWDNVDLIRKGIAWDSDKNIKFRNPPGELEKAFSSFAKPLAWKKNIWELDQSDPENNGFQNEDLIVWMRTAALPTFRKLYRKIDHTQDGYKDGLLKGKYQLRVLYSYNVTPFDGSKRMILSTTSLLGGKNPFLGIAYIVVGCVCLLLGIVLLFIHIKCGKSTSEMINVNPRTNYHDGKYTNMATTSWMRYSNSRYGRFQRGRYVNKEDDINFDVNSDSRQNVTSILSALCQISDLTDGKRLNYLNAFVKVTLHIEGNFENIGFSMRDILCCLRIALLHESTQVRSGGLRAIRHVLRNEDDIAQLNKLLIPFLIARSLDLVLKNDVERIEAMKLIRKILMLSPSNFHIALGRSLVSLANGVVEERDRMLRICLATLCELGVLNTNLFIETGGVAAITRNLLECQTPKIAESLCGVLLLLLDKPSTRNQAAIDLHSIAAPYCDFHYRHGWKDKDKYVDERELRFNCSRLALLSILRSWPGILHFCGPANKAGLKAVVEVLYLKQLEVRKAVLDLLYELLGLPQPEWTDELSVALGAVDPSEPQSSWRLNEGFVAAEGRFILPHLAKTTPSITDMHLALLLYCFLECGLLGAIVEVIATSDTFISVRATVLLGELMHLIQILLPPECCNVSPALPSLLEYATHGKPQAIKAVNGLQQLQKLLKARPASYSLHLDFILRSGGNIKFSSKNSKKSRHKLKTLKFKWQQLVSKDGDDVIKETAVLLNKDAYTWNWNLIRIVLKGESLKIDLSDTTHRNFMKRLVDFYTPSRNRYSHMDLTTPKISVAYTLTGIDLINCLLELDHDESNRMLADLFADISDQITAITSGRSVHDCLFNPQHMNSTQCQSYFLFIGRLSSCDVGIRLLNNLEMFKRLEHLATTTNNDCYVKLIVSSLDYNNPGPCRDLLSSVLKCQVESSRLYATQFLLVLLRAGISGFSDWGVRFLVNQLKDKARSVYLTALSSLHEACELESCLETLVKLNPNLNHLGEKGSLLAVRLLAISSGFQLLNKNDFVVNEVKRWDDYFNYRYVKLVEGETSDVLTLHQRDEDGKYDKRVSAIRATNRKDTFLPPHLYGQLARQTDGFLMLVHHGSLETMIQFLTSGLCDTDEDILKLKASLWALGHFGSTTEGLRYLLLNNCLTSMIALAQDCLVLSIRATSYYALGLISTTRLGADELFKLGWFCTRHNRHVAWPIIEEEAWDEDADDSLRLPCGFPDISSTLYYFDSGIKDVEGSTDDDTSESMVALPDAIVAGPQKSLTLPANQNQPSAYHKRSLSESKTFEIIRAPDSKKGSFRLGTEIVRRVRNNSTTESTTSGVSSCDSVGGGKSVMYERPQILSPIPSSCSLSTLKQPGQKARRHSESSRRVSVQSGSNSEKSLQSLSGGATSKLSHQDLVGYATLRSLRKSPRYLEEPAYDEEIHNDSAWEVPVSIVDDFNALVSSTSSIKRFSVHESASEGEDRCYMGIGLPQAIHSLFLDVDEETRDVSLEKFPIINDEIVYAMHDFKVREETLWKHETELCLLCSGKAPQDQDTFMVVAGDPLDTKYDAANPENVKGQVLRLVDQFANPVWCRQVKQSLLQCKQGHPQVFQDPCLYSEVCKMMSECTYRLSPRRMLHELFLEVKYDDLYADCAKFLKNAQAETDSGKSSGDSIDEGAQPSNIKKLDSLKLAYKENKFPIRSRNESKIV</sequence>
<keyword evidence="9" id="KW-0862">Zinc</keyword>
<keyword evidence="13 18" id="KW-0472">Membrane</keyword>
<evidence type="ECO:0000256" key="1">
    <source>
        <dbReference type="ARBA" id="ARBA00004123"/>
    </source>
</evidence>
<dbReference type="FunFam" id="3.30.160.60:FF:000100">
    <property type="entry name" value="Zinc finger 45-like"/>
    <property type="match status" value="1"/>
</dbReference>
<proteinExistence type="inferred from homology"/>
<feature type="domain" description="C2H2-type" evidence="19">
    <location>
        <begin position="520"/>
        <end position="547"/>
    </location>
</feature>
<feature type="domain" description="C2H2-type" evidence="19">
    <location>
        <begin position="550"/>
        <end position="577"/>
    </location>
</feature>
<dbReference type="Gene3D" id="3.30.160.60">
    <property type="entry name" value="Classic Zinc Finger"/>
    <property type="match status" value="8"/>
</dbReference>
<feature type="domain" description="C2H2-type" evidence="19">
    <location>
        <begin position="606"/>
        <end position="634"/>
    </location>
</feature>
<feature type="compositionally biased region" description="Basic and acidic residues" evidence="17">
    <location>
        <begin position="710"/>
        <end position="724"/>
    </location>
</feature>
<dbReference type="GO" id="GO:0005634">
    <property type="term" value="C:nucleus"/>
    <property type="evidence" value="ECO:0007669"/>
    <property type="project" value="UniProtKB-SubCell"/>
</dbReference>
<feature type="domain" description="C2H2-type" evidence="19">
    <location>
        <begin position="372"/>
        <end position="399"/>
    </location>
</feature>
<dbReference type="GO" id="GO:0038203">
    <property type="term" value="P:TORC2 signaling"/>
    <property type="evidence" value="ECO:0007669"/>
    <property type="project" value="TreeGrafter"/>
</dbReference>